<dbReference type="Proteomes" id="UP000076587">
    <property type="component" value="Unassembled WGS sequence"/>
</dbReference>
<evidence type="ECO:0000313" key="2">
    <source>
        <dbReference type="Proteomes" id="UP000076587"/>
    </source>
</evidence>
<gene>
    <name evidence="1" type="ORF">N482_18195</name>
</gene>
<dbReference type="AlphaFoldDB" id="A0A166Z5S4"/>
<name>A0A166Z5S4_9GAMM</name>
<accession>A0A166Z5S4</accession>
<sequence length="93" mass="10292">MAALFSSFILSNIASAITWQELSQDFKAQLSELGVVGSTISLINHDQLKNALYFGLADKEMLHLLQKTRYFIGPPLPKSSLILLSCNYGTDRS</sequence>
<evidence type="ECO:0000313" key="1">
    <source>
        <dbReference type="EMBL" id="KZN43964.1"/>
    </source>
</evidence>
<reference evidence="1 2" key="1">
    <citation type="submission" date="2013-07" db="EMBL/GenBank/DDBJ databases">
        <title>Comparative Genomic and Metabolomic Analysis of Twelve Strains of Pseudoalteromonas luteoviolacea.</title>
        <authorList>
            <person name="Vynne N.G."/>
            <person name="Mansson M."/>
            <person name="Gram L."/>
        </authorList>
    </citation>
    <scope>NUCLEOTIDE SEQUENCE [LARGE SCALE GENOMIC DNA]</scope>
    <source>
        <strain evidence="1 2">NCIMB 1942</strain>
    </source>
</reference>
<proteinExistence type="predicted"/>
<dbReference type="PATRIC" id="fig|1365253.3.peg.4394"/>
<dbReference type="EMBL" id="AUXT01000200">
    <property type="protein sequence ID" value="KZN43964.1"/>
    <property type="molecule type" value="Genomic_DNA"/>
</dbReference>
<protein>
    <submittedName>
        <fullName evidence="1">Uncharacterized protein</fullName>
    </submittedName>
</protein>
<comment type="caution">
    <text evidence="1">The sequence shown here is derived from an EMBL/GenBank/DDBJ whole genome shotgun (WGS) entry which is preliminary data.</text>
</comment>
<organism evidence="1 2">
    <name type="scientific">Pseudoalteromonas luteoviolacea NCIMB 1942</name>
    <dbReference type="NCBI Taxonomy" id="1365253"/>
    <lineage>
        <taxon>Bacteria</taxon>
        <taxon>Pseudomonadati</taxon>
        <taxon>Pseudomonadota</taxon>
        <taxon>Gammaproteobacteria</taxon>
        <taxon>Alteromonadales</taxon>
        <taxon>Pseudoalteromonadaceae</taxon>
        <taxon>Pseudoalteromonas</taxon>
    </lineage>
</organism>